<accession>A0A8W8M178</accession>
<evidence type="ECO:0000313" key="2">
    <source>
        <dbReference type="EnsemblMetazoa" id="G311.6:cds"/>
    </source>
</evidence>
<evidence type="ECO:0000256" key="1">
    <source>
        <dbReference type="SAM" id="MobiDB-lite"/>
    </source>
</evidence>
<reference evidence="2" key="1">
    <citation type="submission" date="2022-08" db="UniProtKB">
        <authorList>
            <consortium name="EnsemblMetazoa"/>
        </authorList>
    </citation>
    <scope>IDENTIFICATION</scope>
    <source>
        <strain evidence="2">05x7-T-G4-1.051#20</strain>
    </source>
</reference>
<dbReference type="AlphaFoldDB" id="A0A8W8M178"/>
<dbReference type="EnsemblMetazoa" id="G311.6">
    <property type="protein sequence ID" value="G311.6:cds"/>
    <property type="gene ID" value="G311"/>
</dbReference>
<feature type="region of interest" description="Disordered" evidence="1">
    <location>
        <begin position="41"/>
        <end position="83"/>
    </location>
</feature>
<evidence type="ECO:0000313" key="3">
    <source>
        <dbReference type="Proteomes" id="UP000005408"/>
    </source>
</evidence>
<dbReference type="EnsemblMetazoa" id="G306.1">
    <property type="protein sequence ID" value="G306.1:cds"/>
    <property type="gene ID" value="G306"/>
</dbReference>
<sequence length="83" mass="9160">MLVLYILIVAESPRPISRERERRTSTRLHRGIPTGAEFVRDGTRVSTAPMQPGMVTNSAMRRGSASKDGDNPARTGSSRHARK</sequence>
<dbReference type="Proteomes" id="UP000005408">
    <property type="component" value="Unassembled WGS sequence"/>
</dbReference>
<name>A0A8W8M178_MAGGI</name>
<organism evidence="2 3">
    <name type="scientific">Magallana gigas</name>
    <name type="common">Pacific oyster</name>
    <name type="synonym">Crassostrea gigas</name>
    <dbReference type="NCBI Taxonomy" id="29159"/>
    <lineage>
        <taxon>Eukaryota</taxon>
        <taxon>Metazoa</taxon>
        <taxon>Spiralia</taxon>
        <taxon>Lophotrochozoa</taxon>
        <taxon>Mollusca</taxon>
        <taxon>Bivalvia</taxon>
        <taxon>Autobranchia</taxon>
        <taxon>Pteriomorphia</taxon>
        <taxon>Ostreida</taxon>
        <taxon>Ostreoidea</taxon>
        <taxon>Ostreidae</taxon>
        <taxon>Magallana</taxon>
    </lineage>
</organism>
<proteinExistence type="predicted"/>
<feature type="compositionally biased region" description="Polar residues" evidence="1">
    <location>
        <begin position="44"/>
        <end position="59"/>
    </location>
</feature>
<keyword evidence="3" id="KW-1185">Reference proteome</keyword>
<protein>
    <submittedName>
        <fullName evidence="2">Uncharacterized protein</fullName>
    </submittedName>
</protein>